<dbReference type="Gene3D" id="1.10.10.10">
    <property type="entry name" value="Winged helix-like DNA-binding domain superfamily/Winged helix DNA-binding domain"/>
    <property type="match status" value="1"/>
</dbReference>
<evidence type="ECO:0000259" key="1">
    <source>
        <dbReference type="PROSITE" id="PS50995"/>
    </source>
</evidence>
<dbReference type="Pfam" id="PF12802">
    <property type="entry name" value="MarR_2"/>
    <property type="match status" value="1"/>
</dbReference>
<sequence length="181" mass="20098">MKRPPDLIETARAQWQEVHPELDTSSIDVIGRVLRAAAVLRQRLDMILLDEGLNRSEFDLLSALRRSAEPVTPGRLNHLMVSSGAATTKRIQQLAERELLERTPDEHDRRSARVRLTEQGVVTIDRAFSRHLEAERHLLSALGGKQRETLAGGLAELLRSLEGTTGPALRGTSANEHHRGG</sequence>
<evidence type="ECO:0000313" key="2">
    <source>
        <dbReference type="EMBL" id="SDQ95098.1"/>
    </source>
</evidence>
<dbReference type="GO" id="GO:0003677">
    <property type="term" value="F:DNA binding"/>
    <property type="evidence" value="ECO:0007669"/>
    <property type="project" value="UniProtKB-KW"/>
</dbReference>
<keyword evidence="2" id="KW-0238">DNA-binding</keyword>
<dbReference type="InterPro" id="IPR036388">
    <property type="entry name" value="WH-like_DNA-bd_sf"/>
</dbReference>
<dbReference type="PANTHER" id="PTHR33164">
    <property type="entry name" value="TRANSCRIPTIONAL REGULATOR, MARR FAMILY"/>
    <property type="match status" value="1"/>
</dbReference>
<feature type="domain" description="HTH marR-type" evidence="1">
    <location>
        <begin position="26"/>
        <end position="159"/>
    </location>
</feature>
<organism evidence="2 3">
    <name type="scientific">Actinopolyspora saharensis</name>
    <dbReference type="NCBI Taxonomy" id="995062"/>
    <lineage>
        <taxon>Bacteria</taxon>
        <taxon>Bacillati</taxon>
        <taxon>Actinomycetota</taxon>
        <taxon>Actinomycetes</taxon>
        <taxon>Actinopolysporales</taxon>
        <taxon>Actinopolysporaceae</taxon>
        <taxon>Actinopolyspora</taxon>
    </lineage>
</organism>
<evidence type="ECO:0000313" key="3">
    <source>
        <dbReference type="Proteomes" id="UP000199301"/>
    </source>
</evidence>
<proteinExistence type="predicted"/>
<dbReference type="OrthoDB" id="3237509at2"/>
<keyword evidence="3" id="KW-1185">Reference proteome</keyword>
<dbReference type="PANTHER" id="PTHR33164:SF104">
    <property type="entry name" value="TRANSCRIPTIONAL REGULATORY PROTEIN"/>
    <property type="match status" value="1"/>
</dbReference>
<dbReference type="SUPFAM" id="SSF46785">
    <property type="entry name" value="Winged helix' DNA-binding domain"/>
    <property type="match status" value="1"/>
</dbReference>
<dbReference type="PRINTS" id="PR00598">
    <property type="entry name" value="HTHMARR"/>
</dbReference>
<dbReference type="InterPro" id="IPR000835">
    <property type="entry name" value="HTH_MarR-typ"/>
</dbReference>
<dbReference type="GO" id="GO:0006950">
    <property type="term" value="P:response to stress"/>
    <property type="evidence" value="ECO:0007669"/>
    <property type="project" value="TreeGrafter"/>
</dbReference>
<dbReference type="RefSeq" id="WP_092524544.1">
    <property type="nucleotide sequence ID" value="NZ_FNKO01000002.1"/>
</dbReference>
<reference evidence="3" key="1">
    <citation type="submission" date="2016-10" db="EMBL/GenBank/DDBJ databases">
        <authorList>
            <person name="Varghese N."/>
            <person name="Submissions S."/>
        </authorList>
    </citation>
    <scope>NUCLEOTIDE SEQUENCE [LARGE SCALE GENOMIC DNA]</scope>
    <source>
        <strain evidence="3">DSM 45459</strain>
    </source>
</reference>
<dbReference type="EMBL" id="FNKO01000002">
    <property type="protein sequence ID" value="SDQ95098.1"/>
    <property type="molecule type" value="Genomic_DNA"/>
</dbReference>
<dbReference type="InterPro" id="IPR036390">
    <property type="entry name" value="WH_DNA-bd_sf"/>
</dbReference>
<name>A0A1H1F2G1_9ACTN</name>
<protein>
    <submittedName>
        <fullName evidence="2">DNA-binding transcriptional regulator, MarR family</fullName>
    </submittedName>
</protein>
<dbReference type="InterPro" id="IPR039422">
    <property type="entry name" value="MarR/SlyA-like"/>
</dbReference>
<gene>
    <name evidence="2" type="ORF">SAMN04489718_2802</name>
</gene>
<dbReference type="GO" id="GO:0003700">
    <property type="term" value="F:DNA-binding transcription factor activity"/>
    <property type="evidence" value="ECO:0007669"/>
    <property type="project" value="InterPro"/>
</dbReference>
<dbReference type="AlphaFoldDB" id="A0A1H1F2G1"/>
<dbReference type="STRING" id="995062.SAMN04489718_2802"/>
<dbReference type="PROSITE" id="PS50995">
    <property type="entry name" value="HTH_MARR_2"/>
    <property type="match status" value="1"/>
</dbReference>
<dbReference type="SMART" id="SM00347">
    <property type="entry name" value="HTH_MARR"/>
    <property type="match status" value="1"/>
</dbReference>
<accession>A0A1H1F2G1</accession>
<dbReference type="Proteomes" id="UP000199301">
    <property type="component" value="Unassembled WGS sequence"/>
</dbReference>